<feature type="signal peptide" evidence="1">
    <location>
        <begin position="1"/>
        <end position="19"/>
    </location>
</feature>
<evidence type="ECO:0000259" key="2">
    <source>
        <dbReference type="PROSITE" id="PS51272"/>
    </source>
</evidence>
<gene>
    <name evidence="3" type="ORF">QOL99_14320</name>
</gene>
<reference evidence="3 4" key="1">
    <citation type="submission" date="2023-05" db="EMBL/GenBank/DDBJ databases">
        <authorList>
            <person name="Gao F."/>
        </authorList>
    </citation>
    <scope>NUCLEOTIDE SEQUENCE [LARGE SCALE GENOMIC DNA]</scope>
    <source>
        <strain evidence="3 4">MIMF12</strain>
    </source>
</reference>
<dbReference type="PROSITE" id="PS51272">
    <property type="entry name" value="SLH"/>
    <property type="match status" value="1"/>
</dbReference>
<organism evidence="3 4">
    <name type="scientific">Deinococcus rhizophilus</name>
    <dbReference type="NCBI Taxonomy" id="3049544"/>
    <lineage>
        <taxon>Bacteria</taxon>
        <taxon>Thermotogati</taxon>
        <taxon>Deinococcota</taxon>
        <taxon>Deinococci</taxon>
        <taxon>Deinococcales</taxon>
        <taxon>Deinococcaceae</taxon>
        <taxon>Deinococcus</taxon>
    </lineage>
</organism>
<accession>A0ABT7JJT1</accession>
<dbReference type="InterPro" id="IPR051465">
    <property type="entry name" value="Cell_Envelope_Struct_Comp"/>
</dbReference>
<dbReference type="Pfam" id="PF21620">
    <property type="entry name" value="SlpA_C"/>
    <property type="match status" value="1"/>
</dbReference>
<keyword evidence="1" id="KW-0732">Signal</keyword>
<dbReference type="InterPro" id="IPR001119">
    <property type="entry name" value="SLH_dom"/>
</dbReference>
<evidence type="ECO:0000313" key="3">
    <source>
        <dbReference type="EMBL" id="MDL2345314.1"/>
    </source>
</evidence>
<proteinExistence type="predicted"/>
<sequence>MKKSLLVLTAALSFGAAAAQTTAPATAPQVSTLTDVPAGHWAKDAIDRLVSQGIILGYPDGTYRGTQNLTRYEAAVIIARLLDQVRQGTVPVESINTETLTALQNAIQELAADLTALGVRVSDLEENAVNRDDFTRLEARVEELAAANGDATAIAAIQTQIEELTARADEYDTLRGDIDDNAAQITALNELTVLLNQDILDLQDRVSAVETAQADFVTRSDFDNLAGRVTAVDERVTGVATRVTTLENAPKFSVVGALTSGFGQLSLVSGTNNFDITRLTSRTPVSGLLGDTDVTTVDTTGATAGVDRFFNAGNLTFGIRATNLRTTTGSIIVNNAGLNFGLTTAGNVANTGSVANLVQLRSANLDGTIGGQPFTVNYNGSANAFKFSDYLFNHSGGLAGPGVVATIQATTLPLRPTLTVVTGNTASPALTAATGSTASQGTVNYFGVRAAVKPTETSNVGISYAQGNRTAFGLDYNARVSILTVQGEGVLSAPNILENNFVAGNGGRYFQNADRAFYTNVTGDLGIVKFGANYRTIDSTFTVTDADGSVIGNAGMSTSNSMPYSPGQTGFGAAAATTVGPVALGAYADRYTTTTTSINNAGTAADATDDRRQVVPVSTVTGFGVKAGAKLGALELVGFYNNTTRNGDTVRSADNLGNAGMGIAGVPRPMTSTFGAQLSHNGAAENALVRNLNFTVGDAYFYSDPLNEFYAYADYSTTVAGITLQPLVRYQLQTDRLINDRDGNGTLDDETNNTIKYGIRASTATLTGLPLQPSLYANFVNRITNSGTDFGVQNGTTTELLGQVGVAFNQFLAPSATAKIGYSYYQGFNVASVNVGTGDNAFNAASNNVYAGRGAESGKADGIYAQLGFSGLTANYGLFRYTNLLTNNESVAQGFRVSYNFNF</sequence>
<evidence type="ECO:0000313" key="4">
    <source>
        <dbReference type="Proteomes" id="UP001302059"/>
    </source>
</evidence>
<dbReference type="InterPro" id="IPR048736">
    <property type="entry name" value="SlpA_C"/>
</dbReference>
<dbReference type="PANTHER" id="PTHR43308:SF1">
    <property type="entry name" value="OUTER MEMBRANE PROTEIN ALPHA"/>
    <property type="match status" value="1"/>
</dbReference>
<name>A0ABT7JJT1_9DEIO</name>
<feature type="chain" id="PRO_5047452931" evidence="1">
    <location>
        <begin position="20"/>
        <end position="903"/>
    </location>
</feature>
<dbReference type="Pfam" id="PF00395">
    <property type="entry name" value="SLH"/>
    <property type="match status" value="1"/>
</dbReference>
<keyword evidence="4" id="KW-1185">Reference proteome</keyword>
<dbReference type="Proteomes" id="UP001302059">
    <property type="component" value="Unassembled WGS sequence"/>
</dbReference>
<dbReference type="PANTHER" id="PTHR43308">
    <property type="entry name" value="OUTER MEMBRANE PROTEIN ALPHA-RELATED"/>
    <property type="match status" value="1"/>
</dbReference>
<feature type="domain" description="SLH" evidence="2">
    <location>
        <begin position="29"/>
        <end position="92"/>
    </location>
</feature>
<dbReference type="EMBL" id="JASNGB010000181">
    <property type="protein sequence ID" value="MDL2345314.1"/>
    <property type="molecule type" value="Genomic_DNA"/>
</dbReference>
<comment type="caution">
    <text evidence="3">The sequence shown here is derived from an EMBL/GenBank/DDBJ whole genome shotgun (WGS) entry which is preliminary data.</text>
</comment>
<evidence type="ECO:0000256" key="1">
    <source>
        <dbReference type="SAM" id="SignalP"/>
    </source>
</evidence>
<protein>
    <submittedName>
        <fullName evidence="3">S-layer homology domain-containing protein</fullName>
    </submittedName>
</protein>
<dbReference type="RefSeq" id="WP_285524804.1">
    <property type="nucleotide sequence ID" value="NZ_JASNGB010000181.1"/>
</dbReference>